<proteinExistence type="predicted"/>
<gene>
    <name evidence="1" type="ORF">H9779_00765</name>
</gene>
<dbReference type="Gene3D" id="3.90.1720.10">
    <property type="entry name" value="endopeptidase domain like (from Nostoc punctiforme)"/>
    <property type="match status" value="1"/>
</dbReference>
<dbReference type="Proteomes" id="UP000824259">
    <property type="component" value="Unassembled WGS sequence"/>
</dbReference>
<evidence type="ECO:0000313" key="1">
    <source>
        <dbReference type="EMBL" id="HJA98122.1"/>
    </source>
</evidence>
<evidence type="ECO:0000313" key="2">
    <source>
        <dbReference type="Proteomes" id="UP000824259"/>
    </source>
</evidence>
<accession>A0A9D2L2W6</accession>
<organism evidence="1 2">
    <name type="scientific">Candidatus Alistipes avicola</name>
    <dbReference type="NCBI Taxonomy" id="2838432"/>
    <lineage>
        <taxon>Bacteria</taxon>
        <taxon>Pseudomonadati</taxon>
        <taxon>Bacteroidota</taxon>
        <taxon>Bacteroidia</taxon>
        <taxon>Bacteroidales</taxon>
        <taxon>Rikenellaceae</taxon>
        <taxon>Alistipes</taxon>
    </lineage>
</organism>
<evidence type="ECO:0008006" key="3">
    <source>
        <dbReference type="Google" id="ProtNLM"/>
    </source>
</evidence>
<sequence length="159" mass="17676">MGFTSRVVLAADRDGAYSHVGILKRIDGKWCVIHAVPGEPDYQGDKDRVKVDAVETFFSRTRAANGAVMRVKKAPEQARRAAERALALARAGVLFDHDYDLTDTAQMYCTELIEFVYKKGGIDLSEGRLSKINIPLFNGDYLLPCDIAQSGKLCLIYKF</sequence>
<name>A0A9D2L2W6_9BACT</name>
<reference evidence="1" key="2">
    <citation type="submission" date="2021-04" db="EMBL/GenBank/DDBJ databases">
        <authorList>
            <person name="Gilroy R."/>
        </authorList>
    </citation>
    <scope>NUCLEOTIDE SEQUENCE</scope>
    <source>
        <strain evidence="1">CHK169-11906</strain>
    </source>
</reference>
<reference evidence="1" key="1">
    <citation type="journal article" date="2021" name="PeerJ">
        <title>Extensive microbial diversity within the chicken gut microbiome revealed by metagenomics and culture.</title>
        <authorList>
            <person name="Gilroy R."/>
            <person name="Ravi A."/>
            <person name="Getino M."/>
            <person name="Pursley I."/>
            <person name="Horton D.L."/>
            <person name="Alikhan N.F."/>
            <person name="Baker D."/>
            <person name="Gharbi K."/>
            <person name="Hall N."/>
            <person name="Watson M."/>
            <person name="Adriaenssens E.M."/>
            <person name="Foster-Nyarko E."/>
            <person name="Jarju S."/>
            <person name="Secka A."/>
            <person name="Antonio M."/>
            <person name="Oren A."/>
            <person name="Chaudhuri R.R."/>
            <person name="La Ragione R."/>
            <person name="Hildebrand F."/>
            <person name="Pallen M.J."/>
        </authorList>
    </citation>
    <scope>NUCLEOTIDE SEQUENCE</scope>
    <source>
        <strain evidence="1">CHK169-11906</strain>
    </source>
</reference>
<dbReference type="Pfam" id="PF05708">
    <property type="entry name" value="Peptidase_C92"/>
    <property type="match status" value="1"/>
</dbReference>
<dbReference type="InterPro" id="IPR038765">
    <property type="entry name" value="Papain-like_cys_pep_sf"/>
</dbReference>
<dbReference type="EMBL" id="DWYR01000003">
    <property type="protein sequence ID" value="HJA98122.1"/>
    <property type="molecule type" value="Genomic_DNA"/>
</dbReference>
<comment type="caution">
    <text evidence="1">The sequence shown here is derived from an EMBL/GenBank/DDBJ whole genome shotgun (WGS) entry which is preliminary data.</text>
</comment>
<dbReference type="AlphaFoldDB" id="A0A9D2L2W6"/>
<dbReference type="InterPro" id="IPR024453">
    <property type="entry name" value="Peptidase_C92"/>
</dbReference>
<dbReference type="SUPFAM" id="SSF54001">
    <property type="entry name" value="Cysteine proteinases"/>
    <property type="match status" value="1"/>
</dbReference>
<protein>
    <recommendedName>
        <fullName evidence="3">Permuted papain-like amidase enzyme, YaeF/YiiX, C92 family</fullName>
    </recommendedName>
</protein>